<dbReference type="Pfam" id="PF00854">
    <property type="entry name" value="PTR2"/>
    <property type="match status" value="1"/>
</dbReference>
<keyword evidence="4 8" id="KW-1133">Transmembrane helix</keyword>
<feature type="transmembrane region" description="Helical" evidence="8">
    <location>
        <begin position="436"/>
        <end position="453"/>
    </location>
</feature>
<evidence type="ECO:0000256" key="8">
    <source>
        <dbReference type="SAM" id="Phobius"/>
    </source>
</evidence>
<feature type="transmembrane region" description="Helical" evidence="8">
    <location>
        <begin position="179"/>
        <end position="198"/>
    </location>
</feature>
<evidence type="ECO:0000256" key="2">
    <source>
        <dbReference type="ARBA" id="ARBA00005982"/>
    </source>
</evidence>
<evidence type="ECO:0000256" key="1">
    <source>
        <dbReference type="ARBA" id="ARBA00004141"/>
    </source>
</evidence>
<keyword evidence="10" id="KW-1185">Reference proteome</keyword>
<dbReference type="Proteomes" id="UP000092321">
    <property type="component" value="Unassembled WGS sequence"/>
</dbReference>
<feature type="transmembrane region" description="Helical" evidence="8">
    <location>
        <begin position="268"/>
        <end position="287"/>
    </location>
</feature>
<dbReference type="PANTHER" id="PTHR11654">
    <property type="entry name" value="OLIGOPEPTIDE TRANSPORTER-RELATED"/>
    <property type="match status" value="1"/>
</dbReference>
<dbReference type="AlphaFoldDB" id="A0A1B7TI50"/>
<evidence type="ECO:0008006" key="11">
    <source>
        <dbReference type="Google" id="ProtNLM"/>
    </source>
</evidence>
<feature type="transmembrane region" description="Helical" evidence="8">
    <location>
        <begin position="516"/>
        <end position="535"/>
    </location>
</feature>
<evidence type="ECO:0000313" key="10">
    <source>
        <dbReference type="Proteomes" id="UP000092321"/>
    </source>
</evidence>
<proteinExistence type="inferred from homology"/>
<dbReference type="SUPFAM" id="SSF103473">
    <property type="entry name" value="MFS general substrate transporter"/>
    <property type="match status" value="1"/>
</dbReference>
<evidence type="ECO:0000256" key="7">
    <source>
        <dbReference type="SAM" id="MobiDB-lite"/>
    </source>
</evidence>
<feature type="transmembrane region" description="Helical" evidence="8">
    <location>
        <begin position="578"/>
        <end position="595"/>
    </location>
</feature>
<dbReference type="GO" id="GO:0022857">
    <property type="term" value="F:transmembrane transporter activity"/>
    <property type="evidence" value="ECO:0007669"/>
    <property type="project" value="InterPro"/>
</dbReference>
<keyword evidence="5 8" id="KW-0472">Membrane</keyword>
<name>A0A1B7TI50_9ASCO</name>
<evidence type="ECO:0000256" key="3">
    <source>
        <dbReference type="ARBA" id="ARBA00022692"/>
    </source>
</evidence>
<reference evidence="10" key="1">
    <citation type="journal article" date="2016" name="Proc. Natl. Acad. Sci. U.S.A.">
        <title>Comparative genomics of biotechnologically important yeasts.</title>
        <authorList>
            <person name="Riley R."/>
            <person name="Haridas S."/>
            <person name="Wolfe K.H."/>
            <person name="Lopes M.R."/>
            <person name="Hittinger C.T."/>
            <person name="Goeker M."/>
            <person name="Salamov A.A."/>
            <person name="Wisecaver J.H."/>
            <person name="Long T.M."/>
            <person name="Calvey C.H."/>
            <person name="Aerts A.L."/>
            <person name="Barry K.W."/>
            <person name="Choi C."/>
            <person name="Clum A."/>
            <person name="Coughlan A.Y."/>
            <person name="Deshpande S."/>
            <person name="Douglass A.P."/>
            <person name="Hanson S.J."/>
            <person name="Klenk H.-P."/>
            <person name="LaButti K.M."/>
            <person name="Lapidus A."/>
            <person name="Lindquist E.A."/>
            <person name="Lipzen A.M."/>
            <person name="Meier-Kolthoff J.P."/>
            <person name="Ohm R.A."/>
            <person name="Otillar R.P."/>
            <person name="Pangilinan J.L."/>
            <person name="Peng Y."/>
            <person name="Rokas A."/>
            <person name="Rosa C.A."/>
            <person name="Scheuner C."/>
            <person name="Sibirny A.A."/>
            <person name="Slot J.C."/>
            <person name="Stielow J.B."/>
            <person name="Sun H."/>
            <person name="Kurtzman C.P."/>
            <person name="Blackwell M."/>
            <person name="Grigoriev I.V."/>
            <person name="Jeffries T.W."/>
        </authorList>
    </citation>
    <scope>NUCLEOTIDE SEQUENCE [LARGE SCALE GENOMIC DNA]</scope>
    <source>
        <strain evidence="10">NRRL Y-1626</strain>
    </source>
</reference>
<evidence type="ECO:0000256" key="4">
    <source>
        <dbReference type="ARBA" id="ARBA00022989"/>
    </source>
</evidence>
<feature type="compositionally biased region" description="Basic and acidic residues" evidence="7">
    <location>
        <begin position="8"/>
        <end position="18"/>
    </location>
</feature>
<comment type="caution">
    <text evidence="9">The sequence shown here is derived from an EMBL/GenBank/DDBJ whole genome shotgun (WGS) entry which is preliminary data.</text>
</comment>
<feature type="transmembrane region" description="Helical" evidence="8">
    <location>
        <begin position="293"/>
        <end position="313"/>
    </location>
</feature>
<dbReference type="OrthoDB" id="8904098at2759"/>
<keyword evidence="3 8" id="KW-0812">Transmembrane</keyword>
<evidence type="ECO:0000256" key="6">
    <source>
        <dbReference type="SAM" id="Coils"/>
    </source>
</evidence>
<sequence>MSSAFLEKNGEDIKKENDDTSDNVFSTSVLNDGDIHQGNKFDTSYYNTEREGDFDLLQVGEFLPITEQEKHSLPYKIKSGHLPWYVYLMLLVEFAERASYYCCNDRLSNLVELPLPTNSTWGNVVKVDGVRPSDANAGALDLGLSKANSITNFLSFAAYCFPLITSVICDLYCKKLTMLFAGCIIGVVAHVILMIAVIPEVLAKPQTSYGLLYLGVLILAWSSACIKPMLLPLLLSQYKHETDVVTRDSKNELVILDRDLTLRRQTQWFYFSVNLGAFISLGAGYLARDKGYFFAFLLPLLIFACIPAVLIALKSKIRDPAPIGRSVLQDFARIMKVALEGKWWQRVKNGTFWEYPKPSNLEITQNGRNCWIRSKPESGLYAERTVTDIQLTLNSSRMFLYWVIFYINDLGLSSLINNLSAAMESNGVPNDVINNFNPLAIIVFTPILDYLIYPFLTRIKMNPNITIRIFIGFMLAAGAMAGGAILQKMVYTQSSCGDYASTCDTQAPISLWETCVIYGLTGISETFAMVGGYQIAFITSPSNMRSFVMAIFLFQTALSSIINIIISPALVDPNLVKVFAALAGVGAAFAFWWLFNYWNLANDLEIIVADLAEYEKNLAALEQDQEDDDLLEKVKNNDSNAVELIGNRDLELNPIGSTRTTRTHASNAGAISPVVSAMETAAFKK</sequence>
<dbReference type="Gene3D" id="1.20.1250.20">
    <property type="entry name" value="MFS general substrate transporter like domains"/>
    <property type="match status" value="1"/>
</dbReference>
<organism evidence="9 10">
    <name type="scientific">Hanseniaspora valbyensis NRRL Y-1626</name>
    <dbReference type="NCBI Taxonomy" id="766949"/>
    <lineage>
        <taxon>Eukaryota</taxon>
        <taxon>Fungi</taxon>
        <taxon>Dikarya</taxon>
        <taxon>Ascomycota</taxon>
        <taxon>Saccharomycotina</taxon>
        <taxon>Saccharomycetes</taxon>
        <taxon>Saccharomycodales</taxon>
        <taxon>Saccharomycodaceae</taxon>
        <taxon>Hanseniaspora</taxon>
    </lineage>
</organism>
<protein>
    <recommendedName>
        <fullName evidence="11">PTR2-domain-containing protein</fullName>
    </recommendedName>
</protein>
<dbReference type="InterPro" id="IPR036259">
    <property type="entry name" value="MFS_trans_sf"/>
</dbReference>
<comment type="subcellular location">
    <subcellularLocation>
        <location evidence="1">Membrane</location>
        <topology evidence="1">Multi-pass membrane protein</topology>
    </subcellularLocation>
</comment>
<evidence type="ECO:0000256" key="5">
    <source>
        <dbReference type="ARBA" id="ARBA00023136"/>
    </source>
</evidence>
<dbReference type="EMBL" id="LXPE01000004">
    <property type="protein sequence ID" value="OBA28417.1"/>
    <property type="molecule type" value="Genomic_DNA"/>
</dbReference>
<feature type="transmembrane region" description="Helical" evidence="8">
    <location>
        <begin position="399"/>
        <end position="416"/>
    </location>
</feature>
<accession>A0A1B7TI50</accession>
<feature type="transmembrane region" description="Helical" evidence="8">
    <location>
        <begin position="210"/>
        <end position="230"/>
    </location>
</feature>
<gene>
    <name evidence="9" type="ORF">HANVADRAFT_55163</name>
</gene>
<comment type="similarity">
    <text evidence="2">Belongs to the major facilitator superfamily. Proton-dependent oligopeptide transporter (POT/PTR) (TC 2.A.17) family.</text>
</comment>
<feature type="transmembrane region" description="Helical" evidence="8">
    <location>
        <begin position="547"/>
        <end position="566"/>
    </location>
</feature>
<dbReference type="InterPro" id="IPR000109">
    <property type="entry name" value="POT_fam"/>
</dbReference>
<dbReference type="GO" id="GO:0016020">
    <property type="term" value="C:membrane"/>
    <property type="evidence" value="ECO:0007669"/>
    <property type="project" value="UniProtKB-SubCell"/>
</dbReference>
<feature type="transmembrane region" description="Helical" evidence="8">
    <location>
        <begin position="153"/>
        <end position="172"/>
    </location>
</feature>
<evidence type="ECO:0000313" key="9">
    <source>
        <dbReference type="EMBL" id="OBA28417.1"/>
    </source>
</evidence>
<feature type="transmembrane region" description="Helical" evidence="8">
    <location>
        <begin position="465"/>
        <end position="485"/>
    </location>
</feature>
<feature type="coiled-coil region" evidence="6">
    <location>
        <begin position="604"/>
        <end position="631"/>
    </location>
</feature>
<keyword evidence="6" id="KW-0175">Coiled coil</keyword>
<feature type="region of interest" description="Disordered" evidence="7">
    <location>
        <begin position="1"/>
        <end position="20"/>
    </location>
</feature>